<sequence>MLLIGSAADAGEFAFYDENVLGSSWEFRCSAPTEENARQAGQTALQEIERLRAVLSTWDQTSEISRWLKTPGAAVSVSPDLWNVLHQADQWEKTSGGAFNPRVASAARLWAAAAKAGRPPGEEPLAQAAAELSQPAWRLGPAGQAERQGEAPVSIDGLAKGYILDCVCRRLRERHSEVTSFVVNLGGDLRTIGTPQTISIADPLTPAENGRPVSRFLLPANQAVATSGGYRRFWEIQGQRYSHLIDPRTARPAAQVQSATVTAATAADADAAATILGVLDPAAGLKLIASLPDMECLIVDQQGRLHRSSGWADRERQAPQPLHLTALADAAPQRQLLIQFTLKKPDTFRYRRPYLAIWLENSEGFPVKTALLWMMTDVPGPRWHRELTRWYRNDRIRKEAEGSELIGVITGATRGPGDYQAVFDGTDNKGKPLAAGEYLLCIEIAREHGDYKLLRKRVELGNGPLEPYTFRENPEIEASFTYDFPPAREE</sequence>
<dbReference type="SUPFAM" id="SSF143631">
    <property type="entry name" value="ApbE-like"/>
    <property type="match status" value="1"/>
</dbReference>
<keyword evidence="12" id="KW-1185">Reference proteome</keyword>
<evidence type="ECO:0000256" key="2">
    <source>
        <dbReference type="ARBA" id="ARBA00011955"/>
    </source>
</evidence>
<reference evidence="11 12" key="1">
    <citation type="submission" date="2019-02" db="EMBL/GenBank/DDBJ databases">
        <title>Deep-cultivation of Planctomycetes and their phenomic and genomic characterization uncovers novel biology.</title>
        <authorList>
            <person name="Wiegand S."/>
            <person name="Jogler M."/>
            <person name="Boedeker C."/>
            <person name="Pinto D."/>
            <person name="Vollmers J."/>
            <person name="Rivas-Marin E."/>
            <person name="Kohn T."/>
            <person name="Peeters S.H."/>
            <person name="Heuer A."/>
            <person name="Rast P."/>
            <person name="Oberbeckmann S."/>
            <person name="Bunk B."/>
            <person name="Jeske O."/>
            <person name="Meyerdierks A."/>
            <person name="Storesund J.E."/>
            <person name="Kallscheuer N."/>
            <person name="Luecker S."/>
            <person name="Lage O.M."/>
            <person name="Pohl T."/>
            <person name="Merkel B.J."/>
            <person name="Hornburger P."/>
            <person name="Mueller R.-W."/>
            <person name="Bruemmer F."/>
            <person name="Labrenz M."/>
            <person name="Spormann A.M."/>
            <person name="Op den Camp H."/>
            <person name="Overmann J."/>
            <person name="Amann R."/>
            <person name="Jetten M.S.M."/>
            <person name="Mascher T."/>
            <person name="Medema M.H."/>
            <person name="Devos D.P."/>
            <person name="Kaster A.-K."/>
            <person name="Ovreas L."/>
            <person name="Rohde M."/>
            <person name="Galperin M.Y."/>
            <person name="Jogler C."/>
        </authorList>
    </citation>
    <scope>NUCLEOTIDE SEQUENCE [LARGE SCALE GENOMIC DNA]</scope>
    <source>
        <strain evidence="11 12">Pla85_3_4</strain>
    </source>
</reference>
<keyword evidence="11" id="KW-0449">Lipoprotein</keyword>
<evidence type="ECO:0000256" key="6">
    <source>
        <dbReference type="ARBA" id="ARBA00022723"/>
    </source>
</evidence>
<name>A0A518DYA5_9BACT</name>
<dbReference type="PANTHER" id="PTHR30040:SF2">
    <property type="entry name" value="FAD:PROTEIN FMN TRANSFERASE"/>
    <property type="match status" value="1"/>
</dbReference>
<evidence type="ECO:0000256" key="9">
    <source>
        <dbReference type="ARBA" id="ARBA00031306"/>
    </source>
</evidence>
<evidence type="ECO:0000256" key="8">
    <source>
        <dbReference type="ARBA" id="ARBA00022842"/>
    </source>
</evidence>
<dbReference type="InterPro" id="IPR014469">
    <property type="entry name" value="DUF2271"/>
</dbReference>
<proteinExistence type="predicted"/>
<dbReference type="Proteomes" id="UP000317648">
    <property type="component" value="Chromosome"/>
</dbReference>
<dbReference type="InterPro" id="IPR024932">
    <property type="entry name" value="ApbE"/>
</dbReference>
<evidence type="ECO:0000256" key="4">
    <source>
        <dbReference type="ARBA" id="ARBA00022630"/>
    </source>
</evidence>
<keyword evidence="7" id="KW-0274">FAD</keyword>
<dbReference type="EMBL" id="CP036433">
    <property type="protein sequence ID" value="QDU96832.1"/>
    <property type="molecule type" value="Genomic_DNA"/>
</dbReference>
<dbReference type="GO" id="GO:0046872">
    <property type="term" value="F:metal ion binding"/>
    <property type="evidence" value="ECO:0007669"/>
    <property type="project" value="UniProtKB-KW"/>
</dbReference>
<protein>
    <recommendedName>
        <fullName evidence="3">FAD:protein FMN transferase</fullName>
        <ecNumber evidence="2">2.7.1.180</ecNumber>
    </recommendedName>
    <alternativeName>
        <fullName evidence="9">Flavin transferase</fullName>
    </alternativeName>
</protein>
<evidence type="ECO:0000313" key="11">
    <source>
        <dbReference type="EMBL" id="QDU96832.1"/>
    </source>
</evidence>
<comment type="cofactor">
    <cofactor evidence="1">
        <name>Mg(2+)</name>
        <dbReference type="ChEBI" id="CHEBI:18420"/>
    </cofactor>
</comment>
<dbReference type="Pfam" id="PF02424">
    <property type="entry name" value="ApbE"/>
    <property type="match status" value="1"/>
</dbReference>
<dbReference type="PANTHER" id="PTHR30040">
    <property type="entry name" value="THIAMINE BIOSYNTHESIS LIPOPROTEIN APBE"/>
    <property type="match status" value="1"/>
</dbReference>
<organism evidence="11 12">
    <name type="scientific">Lignipirellula cremea</name>
    <dbReference type="NCBI Taxonomy" id="2528010"/>
    <lineage>
        <taxon>Bacteria</taxon>
        <taxon>Pseudomonadati</taxon>
        <taxon>Planctomycetota</taxon>
        <taxon>Planctomycetia</taxon>
        <taxon>Pirellulales</taxon>
        <taxon>Pirellulaceae</taxon>
        <taxon>Lignipirellula</taxon>
    </lineage>
</organism>
<dbReference type="AlphaFoldDB" id="A0A518DYA5"/>
<evidence type="ECO:0000313" key="12">
    <source>
        <dbReference type="Proteomes" id="UP000317648"/>
    </source>
</evidence>
<dbReference type="Gene3D" id="3.10.520.10">
    <property type="entry name" value="ApbE-like domains"/>
    <property type="match status" value="1"/>
</dbReference>
<evidence type="ECO:0000256" key="5">
    <source>
        <dbReference type="ARBA" id="ARBA00022679"/>
    </source>
</evidence>
<dbReference type="Gene3D" id="2.60.40.4070">
    <property type="match status" value="1"/>
</dbReference>
<dbReference type="InterPro" id="IPR003374">
    <property type="entry name" value="ApbE-like_sf"/>
</dbReference>
<keyword evidence="8" id="KW-0460">Magnesium</keyword>
<dbReference type="KEGG" id="lcre:Pla8534_46540"/>
<dbReference type="Pfam" id="PF10029">
    <property type="entry name" value="DUF2271"/>
    <property type="match status" value="1"/>
</dbReference>
<comment type="catalytic activity">
    <reaction evidence="10">
        <text>L-threonyl-[protein] + FAD = FMN-L-threonyl-[protein] + AMP + H(+)</text>
        <dbReference type="Rhea" id="RHEA:36847"/>
        <dbReference type="Rhea" id="RHEA-COMP:11060"/>
        <dbReference type="Rhea" id="RHEA-COMP:11061"/>
        <dbReference type="ChEBI" id="CHEBI:15378"/>
        <dbReference type="ChEBI" id="CHEBI:30013"/>
        <dbReference type="ChEBI" id="CHEBI:57692"/>
        <dbReference type="ChEBI" id="CHEBI:74257"/>
        <dbReference type="ChEBI" id="CHEBI:456215"/>
        <dbReference type="EC" id="2.7.1.180"/>
    </reaction>
</comment>
<evidence type="ECO:0000256" key="7">
    <source>
        <dbReference type="ARBA" id="ARBA00022827"/>
    </source>
</evidence>
<evidence type="ECO:0000256" key="3">
    <source>
        <dbReference type="ARBA" id="ARBA00016337"/>
    </source>
</evidence>
<keyword evidence="6" id="KW-0479">Metal-binding</keyword>
<keyword evidence="5" id="KW-0808">Transferase</keyword>
<accession>A0A518DYA5</accession>
<gene>
    <name evidence="11" type="primary">apbE_3</name>
    <name evidence="11" type="ORF">Pla8534_46540</name>
</gene>
<evidence type="ECO:0000256" key="10">
    <source>
        <dbReference type="ARBA" id="ARBA00048540"/>
    </source>
</evidence>
<keyword evidence="4" id="KW-0285">Flavoprotein</keyword>
<dbReference type="EC" id="2.7.1.180" evidence="2"/>
<evidence type="ECO:0000256" key="1">
    <source>
        <dbReference type="ARBA" id="ARBA00001946"/>
    </source>
</evidence>
<dbReference type="GO" id="GO:0016740">
    <property type="term" value="F:transferase activity"/>
    <property type="evidence" value="ECO:0007669"/>
    <property type="project" value="UniProtKB-KW"/>
</dbReference>